<feature type="transmembrane region" description="Helical" evidence="6">
    <location>
        <begin position="473"/>
        <end position="493"/>
    </location>
</feature>
<keyword evidence="2" id="KW-1003">Cell membrane</keyword>
<evidence type="ECO:0000256" key="6">
    <source>
        <dbReference type="SAM" id="Phobius"/>
    </source>
</evidence>
<dbReference type="PANTHER" id="PTHR30250">
    <property type="entry name" value="PST FAMILY PREDICTED COLANIC ACID TRANSPORTER"/>
    <property type="match status" value="1"/>
</dbReference>
<feature type="transmembrane region" description="Helical" evidence="6">
    <location>
        <begin position="89"/>
        <end position="111"/>
    </location>
</feature>
<evidence type="ECO:0000256" key="2">
    <source>
        <dbReference type="ARBA" id="ARBA00022475"/>
    </source>
</evidence>
<feature type="transmembrane region" description="Helical" evidence="6">
    <location>
        <begin position="318"/>
        <end position="342"/>
    </location>
</feature>
<dbReference type="RefSeq" id="WP_349245089.1">
    <property type="nucleotide sequence ID" value="NZ_JASCXX010000012.1"/>
</dbReference>
<evidence type="ECO:0000256" key="4">
    <source>
        <dbReference type="ARBA" id="ARBA00022989"/>
    </source>
</evidence>
<gene>
    <name evidence="7" type="ORF">QJ522_11550</name>
</gene>
<organism evidence="7 8">
    <name type="scientific">Anaerobaca lacustris</name>
    <dbReference type="NCBI Taxonomy" id="3044600"/>
    <lineage>
        <taxon>Bacteria</taxon>
        <taxon>Pseudomonadati</taxon>
        <taxon>Planctomycetota</taxon>
        <taxon>Phycisphaerae</taxon>
        <taxon>Sedimentisphaerales</taxon>
        <taxon>Anaerobacaceae</taxon>
        <taxon>Anaerobaca</taxon>
    </lineage>
</organism>
<comment type="caution">
    <text evidence="7">The sequence shown here is derived from an EMBL/GenBank/DDBJ whole genome shotgun (WGS) entry which is preliminary data.</text>
</comment>
<dbReference type="AlphaFoldDB" id="A0AAW6U0R9"/>
<accession>A0AAW6U0R9</accession>
<dbReference type="GO" id="GO:0005886">
    <property type="term" value="C:plasma membrane"/>
    <property type="evidence" value="ECO:0007669"/>
    <property type="project" value="UniProtKB-SubCell"/>
</dbReference>
<protein>
    <recommendedName>
        <fullName evidence="9">Polysaccharide biosynthesis protein</fullName>
    </recommendedName>
</protein>
<dbReference type="PANTHER" id="PTHR30250:SF26">
    <property type="entry name" value="PSMA PROTEIN"/>
    <property type="match status" value="1"/>
</dbReference>
<dbReference type="EMBL" id="JASCXX010000012">
    <property type="protein sequence ID" value="MDI6449681.1"/>
    <property type="molecule type" value="Genomic_DNA"/>
</dbReference>
<keyword evidence="8" id="KW-1185">Reference proteome</keyword>
<sequence length="532" mass="58394">MSSRIQLSKKLLLINSASSVLRRILYASVLIWLNQYLLRRIGAAEYSLYPLVVGVMFFVPLLSLFLTAGLGRFVTEAYALGDDDRVTRIVSTMTVPLVVLAGLCLVGGLLFAWHIGHMLTIPPGRLWDARIMLGLLVCCSALRLPLVPFTFGLYVKQRFVLQNLVGLGVEVVKMALLFVLLFGVSTRVLWVVVAEVIAQSLSSVVMVAISVRSVPALRFVFRKIEWGTARQIMGFGGWSLVINSASSAQRILDPLFLNKLAMLTDVTSYHIATMPVRHIHSFAAVATAPLLPQLIAMHATGRQEQMRRLYLRGGRYGLWVVLCVTLPAIAYCRELITLYLGAEYIETAFVMVLTLLTTMWGFSNWMLSQLCQAKDQMRPIAVRLALLQVVRILLILYFVGWLNLGALGLAGAGLIAAAATASVNVPLGWRLVQVEAGQWFREVMVKGSIPGAVAMLVWGGLEIVRPPSTWTSLGLYVGAGLVVYLAVLVLYSFDAYDRTQIREIVGGLVRGCRRLQSKSGPLPIVSNGSGSD</sequence>
<dbReference type="Proteomes" id="UP001431776">
    <property type="component" value="Unassembled WGS sequence"/>
</dbReference>
<evidence type="ECO:0008006" key="9">
    <source>
        <dbReference type="Google" id="ProtNLM"/>
    </source>
</evidence>
<feature type="transmembrane region" description="Helical" evidence="6">
    <location>
        <begin position="443"/>
        <end position="461"/>
    </location>
</feature>
<evidence type="ECO:0000313" key="8">
    <source>
        <dbReference type="Proteomes" id="UP001431776"/>
    </source>
</evidence>
<evidence type="ECO:0000256" key="5">
    <source>
        <dbReference type="ARBA" id="ARBA00023136"/>
    </source>
</evidence>
<feature type="transmembrane region" description="Helical" evidence="6">
    <location>
        <begin position="46"/>
        <end position="68"/>
    </location>
</feature>
<name>A0AAW6U0R9_9BACT</name>
<dbReference type="InterPro" id="IPR050833">
    <property type="entry name" value="Poly_Biosynth_Transport"/>
</dbReference>
<evidence type="ECO:0000256" key="3">
    <source>
        <dbReference type="ARBA" id="ARBA00022692"/>
    </source>
</evidence>
<keyword evidence="3 6" id="KW-0812">Transmembrane</keyword>
<feature type="transmembrane region" description="Helical" evidence="6">
    <location>
        <begin position="406"/>
        <end position="431"/>
    </location>
</feature>
<feature type="transmembrane region" description="Helical" evidence="6">
    <location>
        <begin position="188"/>
        <end position="211"/>
    </location>
</feature>
<feature type="transmembrane region" description="Helical" evidence="6">
    <location>
        <begin position="131"/>
        <end position="155"/>
    </location>
</feature>
<evidence type="ECO:0000313" key="7">
    <source>
        <dbReference type="EMBL" id="MDI6449681.1"/>
    </source>
</evidence>
<evidence type="ECO:0000256" key="1">
    <source>
        <dbReference type="ARBA" id="ARBA00004651"/>
    </source>
</evidence>
<proteinExistence type="predicted"/>
<reference evidence="7" key="1">
    <citation type="submission" date="2023-05" db="EMBL/GenBank/DDBJ databases">
        <title>Anaerotaeda fermentans gen. nov., sp. nov., a novel anaerobic planctomycete of the new family within the order Sedimentisphaerales isolated from Taman Peninsula, Russia.</title>
        <authorList>
            <person name="Khomyakova M.A."/>
            <person name="Merkel A.Y."/>
            <person name="Slobodkin A.I."/>
        </authorList>
    </citation>
    <scope>NUCLEOTIDE SEQUENCE</scope>
    <source>
        <strain evidence="7">M17dextr</strain>
    </source>
</reference>
<feature type="transmembrane region" description="Helical" evidence="6">
    <location>
        <begin position="164"/>
        <end position="182"/>
    </location>
</feature>
<feature type="transmembrane region" description="Helical" evidence="6">
    <location>
        <begin position="348"/>
        <end position="368"/>
    </location>
</feature>
<comment type="subcellular location">
    <subcellularLocation>
        <location evidence="1">Cell membrane</location>
        <topology evidence="1">Multi-pass membrane protein</topology>
    </subcellularLocation>
</comment>
<keyword evidence="4 6" id="KW-1133">Transmembrane helix</keyword>
<feature type="transmembrane region" description="Helical" evidence="6">
    <location>
        <begin position="380"/>
        <end position="400"/>
    </location>
</feature>
<keyword evidence="5 6" id="KW-0472">Membrane</keyword>
<feature type="transmembrane region" description="Helical" evidence="6">
    <location>
        <begin position="12"/>
        <end position="34"/>
    </location>
</feature>